<dbReference type="PROSITE" id="PS00941">
    <property type="entry name" value="CARBOXYLESTERASE_B_2"/>
    <property type="match status" value="1"/>
</dbReference>
<evidence type="ECO:0000313" key="7">
    <source>
        <dbReference type="EMBL" id="CAD7437479.1"/>
    </source>
</evidence>
<keyword evidence="4" id="KW-0325">Glycoprotein</keyword>
<accession>A0A7R9HXE1</accession>
<name>A0A7R9HXE1_9NEOP</name>
<dbReference type="SUPFAM" id="SSF53474">
    <property type="entry name" value="alpha/beta-Hydrolases"/>
    <property type="match status" value="1"/>
</dbReference>
<dbReference type="InterPro" id="IPR002018">
    <property type="entry name" value="CarbesteraseB"/>
</dbReference>
<dbReference type="GO" id="GO:0052689">
    <property type="term" value="F:carboxylic ester hydrolase activity"/>
    <property type="evidence" value="ECO:0007669"/>
    <property type="project" value="UniProtKB-KW"/>
</dbReference>
<evidence type="ECO:0000256" key="3">
    <source>
        <dbReference type="ARBA" id="ARBA00022801"/>
    </source>
</evidence>
<evidence type="ECO:0000256" key="5">
    <source>
        <dbReference type="RuleBase" id="RU361235"/>
    </source>
</evidence>
<protein>
    <recommendedName>
        <fullName evidence="5">Carboxylic ester hydrolase</fullName>
        <ecNumber evidence="5">3.1.1.-</ecNumber>
    </recommendedName>
</protein>
<keyword evidence="3 5" id="KW-0378">Hydrolase</keyword>
<dbReference type="PANTHER" id="PTHR43142:SF1">
    <property type="entry name" value="CARBOXYLIC ESTER HYDROLASE"/>
    <property type="match status" value="1"/>
</dbReference>
<reference evidence="7" key="1">
    <citation type="submission" date="2020-11" db="EMBL/GenBank/DDBJ databases">
        <authorList>
            <person name="Tran Van P."/>
        </authorList>
    </citation>
    <scope>NUCLEOTIDE SEQUENCE</scope>
</reference>
<dbReference type="InterPro" id="IPR019819">
    <property type="entry name" value="Carboxylesterase_B_CS"/>
</dbReference>
<evidence type="ECO:0000256" key="2">
    <source>
        <dbReference type="ARBA" id="ARBA00022487"/>
    </source>
</evidence>
<sequence>MTDTINARIPQGELQGKKVSFSNTGGVFYSFQGIPYAKPPVGPLRFKAPQPAEPWEGVKDATKEGAEAPQINFINKKYTGNEDCLFINVYTPEWPPKSLKPVMFSIHGGAFVLGSGNTEMYGPDYLVEEDIIVVTFNYRLGVLGKYQGSINLSGMDYLQLCIEGSDVVPNNGLRDQVMALIWVKQNISKFGGDPNNVTIEGISAGGASVHYLMLTPLSKGLFHKAIAQSGTALLPACYVRKSVAQQRSYRLGEALGFNKKDPQALADYLKTVTPEQLVTATENALSEEETSRLLTFTFNPTEESGLGAFIPGDPLQLLKQGQFHKVPFIVGVTSAEGKLVLNDFFNKIELTKIDQDFQCIIPWDLCLELGTKKSRAIAEKLKKFYFGDKPLSKETLEQFVNLESDLLFNYSFYKTVKLQLEHTDDVPIYIYEFDYKRPSLFKLFSEVTEKLPGGACYKCERENIPLTFTRNVQDSKISQNCKESQLQRSRGKLAADNQG</sequence>
<proteinExistence type="inferred from homology"/>
<gene>
    <name evidence="7" type="ORF">TBIB3V08_LOCUS90</name>
</gene>
<comment type="similarity">
    <text evidence="1 5">Belongs to the type-B carboxylesterase/lipase family.</text>
</comment>
<evidence type="ECO:0000256" key="4">
    <source>
        <dbReference type="ARBA" id="ARBA00023180"/>
    </source>
</evidence>
<evidence type="ECO:0000256" key="1">
    <source>
        <dbReference type="ARBA" id="ARBA00005964"/>
    </source>
</evidence>
<dbReference type="InterPro" id="IPR029058">
    <property type="entry name" value="AB_hydrolase_fold"/>
</dbReference>
<evidence type="ECO:0000259" key="6">
    <source>
        <dbReference type="Pfam" id="PF00135"/>
    </source>
</evidence>
<dbReference type="Gene3D" id="3.40.50.1820">
    <property type="entry name" value="alpha/beta hydrolase"/>
    <property type="match status" value="1"/>
</dbReference>
<dbReference type="EMBL" id="OD564275">
    <property type="protein sequence ID" value="CAD7437479.1"/>
    <property type="molecule type" value="Genomic_DNA"/>
</dbReference>
<dbReference type="AlphaFoldDB" id="A0A7R9HXE1"/>
<dbReference type="PANTHER" id="PTHR43142">
    <property type="entry name" value="CARBOXYLIC ESTER HYDROLASE"/>
    <property type="match status" value="1"/>
</dbReference>
<dbReference type="EC" id="3.1.1.-" evidence="5"/>
<dbReference type="PROSITE" id="PS00122">
    <property type="entry name" value="CARBOXYLESTERASE_B_1"/>
    <property type="match status" value="1"/>
</dbReference>
<dbReference type="Pfam" id="PF00135">
    <property type="entry name" value="COesterase"/>
    <property type="match status" value="1"/>
</dbReference>
<organism evidence="7">
    <name type="scientific">Timema bartmani</name>
    <dbReference type="NCBI Taxonomy" id="61472"/>
    <lineage>
        <taxon>Eukaryota</taxon>
        <taxon>Metazoa</taxon>
        <taxon>Ecdysozoa</taxon>
        <taxon>Arthropoda</taxon>
        <taxon>Hexapoda</taxon>
        <taxon>Insecta</taxon>
        <taxon>Pterygota</taxon>
        <taxon>Neoptera</taxon>
        <taxon>Polyneoptera</taxon>
        <taxon>Phasmatodea</taxon>
        <taxon>Timematodea</taxon>
        <taxon>Timematoidea</taxon>
        <taxon>Timematidae</taxon>
        <taxon>Timema</taxon>
    </lineage>
</organism>
<feature type="domain" description="Carboxylesterase type B" evidence="6">
    <location>
        <begin position="7"/>
        <end position="442"/>
    </location>
</feature>
<dbReference type="InterPro" id="IPR019826">
    <property type="entry name" value="Carboxylesterase_B_AS"/>
</dbReference>
<keyword evidence="2" id="KW-0719">Serine esterase</keyword>